<evidence type="ECO:0000313" key="1">
    <source>
        <dbReference type="EMBL" id="KAG2538957.1"/>
    </source>
</evidence>
<gene>
    <name evidence="1" type="ORF">PVAP13_9NG353214</name>
</gene>
<dbReference type="EMBL" id="CM029054">
    <property type="protein sequence ID" value="KAG2538957.1"/>
    <property type="molecule type" value="Genomic_DNA"/>
</dbReference>
<accession>A0A8T0MP94</accession>
<sequence>MEAVRATSYDFPQQNHLEEALQKIISYLSDNRKAYVAHVLALVKSYWPQAKLAPLASGIAIDCSEEDFIQYREEAEPLANEIIKSLE</sequence>
<organism evidence="1 2">
    <name type="scientific">Panicum virgatum</name>
    <name type="common">Blackwell switchgrass</name>
    <dbReference type="NCBI Taxonomy" id="38727"/>
    <lineage>
        <taxon>Eukaryota</taxon>
        <taxon>Viridiplantae</taxon>
        <taxon>Streptophyta</taxon>
        <taxon>Embryophyta</taxon>
        <taxon>Tracheophyta</taxon>
        <taxon>Spermatophyta</taxon>
        <taxon>Magnoliopsida</taxon>
        <taxon>Liliopsida</taxon>
        <taxon>Poales</taxon>
        <taxon>Poaceae</taxon>
        <taxon>PACMAD clade</taxon>
        <taxon>Panicoideae</taxon>
        <taxon>Panicodae</taxon>
        <taxon>Paniceae</taxon>
        <taxon>Panicinae</taxon>
        <taxon>Panicum</taxon>
        <taxon>Panicum sect. Hiantes</taxon>
    </lineage>
</organism>
<keyword evidence="2" id="KW-1185">Reference proteome</keyword>
<protein>
    <submittedName>
        <fullName evidence="1">Uncharacterized protein</fullName>
    </submittedName>
</protein>
<proteinExistence type="predicted"/>
<evidence type="ECO:0000313" key="2">
    <source>
        <dbReference type="Proteomes" id="UP000823388"/>
    </source>
</evidence>
<name>A0A8T0MP94_PANVG</name>
<reference evidence="1" key="1">
    <citation type="submission" date="2020-05" db="EMBL/GenBank/DDBJ databases">
        <title>WGS assembly of Panicum virgatum.</title>
        <authorList>
            <person name="Lovell J.T."/>
            <person name="Jenkins J."/>
            <person name="Shu S."/>
            <person name="Juenger T.E."/>
            <person name="Schmutz J."/>
        </authorList>
    </citation>
    <scope>NUCLEOTIDE SEQUENCE</scope>
    <source>
        <strain evidence="1">AP13</strain>
    </source>
</reference>
<dbReference type="AlphaFoldDB" id="A0A8T0MP94"/>
<comment type="caution">
    <text evidence="1">The sequence shown here is derived from an EMBL/GenBank/DDBJ whole genome shotgun (WGS) entry which is preliminary data.</text>
</comment>
<dbReference type="Proteomes" id="UP000823388">
    <property type="component" value="Chromosome 9N"/>
</dbReference>